<name>A0A140KMW1_9BASI</name>
<dbReference type="AlphaFoldDB" id="A0A140KMW1"/>
<reference evidence="1" key="1">
    <citation type="submission" date="2014-06" db="EMBL/GenBank/DDBJ databases">
        <authorList>
            <person name="Ju J."/>
            <person name="Zhang J."/>
        </authorList>
    </citation>
    <scope>NUCLEOTIDE SEQUENCE</scope>
    <source>
        <strain evidence="1">SscI8</strain>
    </source>
</reference>
<protein>
    <submittedName>
        <fullName evidence="1">Uncharacterized protein</fullName>
    </submittedName>
</protein>
<dbReference type="OrthoDB" id="107110at2759"/>
<dbReference type="PANTHER" id="PTHR33266">
    <property type="entry name" value="CHROMOSOME 15, WHOLE GENOME SHOTGUN SEQUENCE"/>
    <property type="match status" value="1"/>
</dbReference>
<dbReference type="EMBL" id="LK056667">
    <property type="protein sequence ID" value="CDR87606.1"/>
    <property type="molecule type" value="Genomic_DNA"/>
</dbReference>
<proteinExistence type="predicted"/>
<gene>
    <name evidence="1" type="ORF">SPSC_03452</name>
</gene>
<organism evidence="1">
    <name type="scientific">Sporisorium scitamineum</name>
    <dbReference type="NCBI Taxonomy" id="49012"/>
    <lineage>
        <taxon>Eukaryota</taxon>
        <taxon>Fungi</taxon>
        <taxon>Dikarya</taxon>
        <taxon>Basidiomycota</taxon>
        <taxon>Ustilaginomycotina</taxon>
        <taxon>Ustilaginomycetes</taxon>
        <taxon>Ustilaginales</taxon>
        <taxon>Ustilaginaceae</taxon>
        <taxon>Sporisorium</taxon>
    </lineage>
</organism>
<accession>A0A140KMW1</accession>
<sequence length="895" mass="100217">MHNAHASTSMHAQLQSVLQPLLLQELDDTTRVSWIQNIFTHWNDAERRNRRITSAIMSDLFETAVAHLPDDWAHLRSHYHLIATTDFQNTSFTATMLATRQRLESEHQQKGGIDFFTRLGPLECLCLLISSALTLPPTVQGSEPLEMDSNTTARVHSAFAAKFNGPALDLLLAHIDIHEHSIHPDTLPSSTVDAASCSFLKFFFGSPSPFGSILKPNSSCQQIHSPSKSPIFAINIAINIATTSATAPTKTVSRNKDKPVFDYFEACRKAYCDPDCSKTSEQGLNIIHANAAFFLAAYCDELYRILSSLVTLSGCFLSSSSSSSSISPTKPRSPVQIEQELRDHDPVRCWNTIVYSLALLLHRKQDFVSTLHAANLEVVVGGPHVPSEKPIVRASLELALRRLEALVPTRLQNKTYFFLVLNECNSFAGMLPFIRRVWKMARPKRSWILLLDTNSRIAPMFGPEAVKASRRTAKGESRLAQPFVDMLLDVNFTETMQLEVRGSIASRSFTLRALNKLMPTLRRLLWNDSVYRDTETIINTKSVMYKLVRPDRWGWPTTSVADVDLAKLEHPNFQNVMALVSQRVSQRVPLEQSFAPPSVTWQSFVCKQVSQHLHYLCDYYDDPNVVVIHVPSEPPSSVAAAWSFRFPPDEILAKWSLAMCTVAAARAAIDLIVGANGEEGARLLCSMAVDSAAGKRFGKDDPWGTKYASIMGVVTVYDWLQELLGPVQDQQDGSTFTAWCKSHWLNFKHVADLAHQIKPGDAMPRHLLGEFWLRHIAMRGVSNQKGWELLIPIYKSEVMPVEEQQAFLTRNLTYIVLQFKNTVNKPSVPEAIGPPLAHAVGAGTTTALELFFDLRGHFDQQHKVEMRITAARSPLRQLRYQIQVVGLDSPTFPLL</sequence>
<dbReference type="PANTHER" id="PTHR33266:SF1">
    <property type="entry name" value="F-BOX DOMAIN-CONTAINING PROTEIN"/>
    <property type="match status" value="1"/>
</dbReference>
<evidence type="ECO:0000313" key="1">
    <source>
        <dbReference type="EMBL" id="CDR87606.1"/>
    </source>
</evidence>